<name>A0A2K3MDP8_TRIPR</name>
<dbReference type="Gene3D" id="3.30.420.10">
    <property type="entry name" value="Ribonuclease H-like superfamily/Ribonuclease H"/>
    <property type="match status" value="1"/>
</dbReference>
<dbReference type="InterPro" id="IPR036397">
    <property type="entry name" value="RNaseH_sf"/>
</dbReference>
<organism evidence="2 3">
    <name type="scientific">Trifolium pratense</name>
    <name type="common">Red clover</name>
    <dbReference type="NCBI Taxonomy" id="57577"/>
    <lineage>
        <taxon>Eukaryota</taxon>
        <taxon>Viridiplantae</taxon>
        <taxon>Streptophyta</taxon>
        <taxon>Embryophyta</taxon>
        <taxon>Tracheophyta</taxon>
        <taxon>Spermatophyta</taxon>
        <taxon>Magnoliopsida</taxon>
        <taxon>eudicotyledons</taxon>
        <taxon>Gunneridae</taxon>
        <taxon>Pentapetalae</taxon>
        <taxon>rosids</taxon>
        <taxon>fabids</taxon>
        <taxon>Fabales</taxon>
        <taxon>Fabaceae</taxon>
        <taxon>Papilionoideae</taxon>
        <taxon>50 kb inversion clade</taxon>
        <taxon>NPAAA clade</taxon>
        <taxon>Hologalegina</taxon>
        <taxon>IRL clade</taxon>
        <taxon>Trifolieae</taxon>
        <taxon>Trifolium</taxon>
    </lineage>
</organism>
<evidence type="ECO:0000259" key="1">
    <source>
        <dbReference type="Pfam" id="PF13456"/>
    </source>
</evidence>
<reference evidence="2 3" key="1">
    <citation type="journal article" date="2014" name="Am. J. Bot.">
        <title>Genome assembly and annotation for red clover (Trifolium pratense; Fabaceae).</title>
        <authorList>
            <person name="Istvanek J."/>
            <person name="Jaros M."/>
            <person name="Krenek A."/>
            <person name="Repkova J."/>
        </authorList>
    </citation>
    <scope>NUCLEOTIDE SEQUENCE [LARGE SCALE GENOMIC DNA]</scope>
    <source>
        <strain evidence="3">cv. Tatra</strain>
        <tissue evidence="2">Young leaves</tissue>
    </source>
</reference>
<sequence>MTAKEDVICQRSEAEAWSLHQGLQWVANMGYRKVVFEMDCKVVVDDVNKCVKQTAALMLLHEQLYLMLLATLLM</sequence>
<comment type="caution">
    <text evidence="2">The sequence shown here is derived from an EMBL/GenBank/DDBJ whole genome shotgun (WGS) entry which is preliminary data.</text>
</comment>
<dbReference type="GO" id="GO:0003676">
    <property type="term" value="F:nucleic acid binding"/>
    <property type="evidence" value="ECO:0007669"/>
    <property type="project" value="InterPro"/>
</dbReference>
<proteinExistence type="predicted"/>
<dbReference type="AlphaFoldDB" id="A0A2K3MDP8"/>
<accession>A0A2K3MDP8</accession>
<reference evidence="2 3" key="2">
    <citation type="journal article" date="2017" name="Front. Plant Sci.">
        <title>Gene Classification and Mining of Molecular Markers Useful in Red Clover (Trifolium pratense) Breeding.</title>
        <authorList>
            <person name="Istvanek J."/>
            <person name="Dluhosova J."/>
            <person name="Dluhos P."/>
            <person name="Patkova L."/>
            <person name="Nedelnik J."/>
            <person name="Repkova J."/>
        </authorList>
    </citation>
    <scope>NUCLEOTIDE SEQUENCE [LARGE SCALE GENOMIC DNA]</scope>
    <source>
        <strain evidence="3">cv. Tatra</strain>
        <tissue evidence="2">Young leaves</tissue>
    </source>
</reference>
<gene>
    <name evidence="2" type="ORF">L195_g045024</name>
</gene>
<dbReference type="InterPro" id="IPR002156">
    <property type="entry name" value="RNaseH_domain"/>
</dbReference>
<feature type="domain" description="RNase H type-1" evidence="1">
    <location>
        <begin position="10"/>
        <end position="64"/>
    </location>
</feature>
<dbReference type="Proteomes" id="UP000236291">
    <property type="component" value="Unassembled WGS sequence"/>
</dbReference>
<evidence type="ECO:0000313" key="3">
    <source>
        <dbReference type="Proteomes" id="UP000236291"/>
    </source>
</evidence>
<dbReference type="GO" id="GO:0004523">
    <property type="term" value="F:RNA-DNA hybrid ribonuclease activity"/>
    <property type="evidence" value="ECO:0007669"/>
    <property type="project" value="InterPro"/>
</dbReference>
<evidence type="ECO:0000313" key="2">
    <source>
        <dbReference type="EMBL" id="PNX88910.1"/>
    </source>
</evidence>
<dbReference type="Pfam" id="PF13456">
    <property type="entry name" value="RVT_3"/>
    <property type="match status" value="1"/>
</dbReference>
<dbReference type="EMBL" id="ASHM01058062">
    <property type="protein sequence ID" value="PNX88910.1"/>
    <property type="molecule type" value="Genomic_DNA"/>
</dbReference>
<protein>
    <recommendedName>
        <fullName evidence="1">RNase H type-1 domain-containing protein</fullName>
    </recommendedName>
</protein>